<dbReference type="PATRIC" id="fig|1618422.5.peg.249"/>
<dbReference type="CDD" id="cd00317">
    <property type="entry name" value="cyclophilin"/>
    <property type="match status" value="1"/>
</dbReference>
<dbReference type="GO" id="GO:0003755">
    <property type="term" value="F:peptidyl-prolyl cis-trans isomerase activity"/>
    <property type="evidence" value="ECO:0007669"/>
    <property type="project" value="UniProtKB-UniRule"/>
</dbReference>
<dbReference type="PANTHER" id="PTHR45625">
    <property type="entry name" value="PEPTIDYL-PROLYL CIS-TRANS ISOMERASE-RELATED"/>
    <property type="match status" value="1"/>
</dbReference>
<dbReference type="InterPro" id="IPR020892">
    <property type="entry name" value="Cyclophilin-type_PPIase_CS"/>
</dbReference>
<keyword evidence="4" id="KW-0812">Transmembrane</keyword>
<dbReference type="EMBL" id="LBUP01000001">
    <property type="protein sequence ID" value="KKQ67317.1"/>
    <property type="molecule type" value="Genomic_DNA"/>
</dbReference>
<dbReference type="InterPro" id="IPR029000">
    <property type="entry name" value="Cyclophilin-like_dom_sf"/>
</dbReference>
<feature type="domain" description="PPIase cyclophilin-type" evidence="5">
    <location>
        <begin position="90"/>
        <end position="205"/>
    </location>
</feature>
<dbReference type="SUPFAM" id="SSF50891">
    <property type="entry name" value="Cyclophilin-like"/>
    <property type="match status" value="1"/>
</dbReference>
<comment type="similarity">
    <text evidence="3">Belongs to the cyclophilin-type PPIase family.</text>
</comment>
<keyword evidence="2 3" id="KW-0413">Isomerase</keyword>
<sequence length="223" mass="24012">MDSKKFGIAIVILIIIAIGSMIFSRFKNSMLSSEEASPSPSPSLDSIFASPSPGIQFNQTQATPQDKAFSGILAASELQNKKAVIVTNKGKIEFEIFPDAPKAASNFIFLTKKSFYDGLTFHRVVPGFVIQGGDPLGNGTGGPGYRFEDEPVTKKYDKGIVAMANAGPNTNGSQFFIMLEDNPQLPPNYTIFGKVISGQDVVDKIVIGDVMQKVTIENLNPSN</sequence>
<evidence type="ECO:0000256" key="1">
    <source>
        <dbReference type="ARBA" id="ARBA00023110"/>
    </source>
</evidence>
<dbReference type="PRINTS" id="PR00153">
    <property type="entry name" value="CSAPPISMRASE"/>
</dbReference>
<dbReference type="InterPro" id="IPR044666">
    <property type="entry name" value="Cyclophilin_A-like"/>
</dbReference>
<dbReference type="EC" id="5.2.1.8" evidence="3"/>
<evidence type="ECO:0000256" key="4">
    <source>
        <dbReference type="SAM" id="Phobius"/>
    </source>
</evidence>
<comment type="function">
    <text evidence="3">PPIases accelerate the folding of proteins. It catalyzes the cis-trans isomerization of proline imidic peptide bonds in oligopeptides.</text>
</comment>
<keyword evidence="4" id="KW-0472">Membrane</keyword>
<accession>A0A0G0JKD8</accession>
<dbReference type="GO" id="GO:0006457">
    <property type="term" value="P:protein folding"/>
    <property type="evidence" value="ECO:0007669"/>
    <property type="project" value="InterPro"/>
</dbReference>
<evidence type="ECO:0000313" key="6">
    <source>
        <dbReference type="EMBL" id="KKQ67317.1"/>
    </source>
</evidence>
<reference evidence="6 7" key="1">
    <citation type="journal article" date="2015" name="Nature">
        <title>rRNA introns, odd ribosomes, and small enigmatic genomes across a large radiation of phyla.</title>
        <authorList>
            <person name="Brown C.T."/>
            <person name="Hug L.A."/>
            <person name="Thomas B.C."/>
            <person name="Sharon I."/>
            <person name="Castelle C.J."/>
            <person name="Singh A."/>
            <person name="Wilkins M.J."/>
            <person name="Williams K.H."/>
            <person name="Banfield J.F."/>
        </authorList>
    </citation>
    <scope>NUCLEOTIDE SEQUENCE [LARGE SCALE GENOMIC DNA]</scope>
</reference>
<dbReference type="Gene3D" id="2.40.100.10">
    <property type="entry name" value="Cyclophilin-like"/>
    <property type="match status" value="1"/>
</dbReference>
<keyword evidence="1 3" id="KW-0697">Rotamase</keyword>
<gene>
    <name evidence="6" type="ORF">US86_C0001G0244</name>
</gene>
<name>A0A0G0JKD8_9BACT</name>
<proteinExistence type="inferred from homology"/>
<evidence type="ECO:0000256" key="2">
    <source>
        <dbReference type="ARBA" id="ARBA00023235"/>
    </source>
</evidence>
<dbReference type="PROSITE" id="PS50072">
    <property type="entry name" value="CSA_PPIASE_2"/>
    <property type="match status" value="1"/>
</dbReference>
<evidence type="ECO:0000256" key="3">
    <source>
        <dbReference type="RuleBase" id="RU363019"/>
    </source>
</evidence>
<dbReference type="AlphaFoldDB" id="A0A0G0JKD8"/>
<protein>
    <recommendedName>
        <fullName evidence="3">Peptidyl-prolyl cis-trans isomerase</fullName>
        <shortName evidence="3">PPIase</shortName>
        <ecNumber evidence="3">5.2.1.8</ecNumber>
    </recommendedName>
</protein>
<dbReference type="InterPro" id="IPR002130">
    <property type="entry name" value="Cyclophilin-type_PPIase_dom"/>
</dbReference>
<dbReference type="PROSITE" id="PS00170">
    <property type="entry name" value="CSA_PPIASE_1"/>
    <property type="match status" value="1"/>
</dbReference>
<dbReference type="Proteomes" id="UP000034235">
    <property type="component" value="Unassembled WGS sequence"/>
</dbReference>
<organism evidence="6 7">
    <name type="scientific">Candidatus Daviesbacteria bacterium GW2011_GWA2_38_24</name>
    <dbReference type="NCBI Taxonomy" id="1618422"/>
    <lineage>
        <taxon>Bacteria</taxon>
        <taxon>Candidatus Daviesiibacteriota</taxon>
    </lineage>
</organism>
<dbReference type="PANTHER" id="PTHR45625:SF4">
    <property type="entry name" value="PEPTIDYLPROLYL ISOMERASE DOMAIN AND WD REPEAT-CONTAINING PROTEIN 1"/>
    <property type="match status" value="1"/>
</dbReference>
<comment type="caution">
    <text evidence="6">The sequence shown here is derived from an EMBL/GenBank/DDBJ whole genome shotgun (WGS) entry which is preliminary data.</text>
</comment>
<comment type="catalytic activity">
    <reaction evidence="3">
        <text>[protein]-peptidylproline (omega=180) = [protein]-peptidylproline (omega=0)</text>
        <dbReference type="Rhea" id="RHEA:16237"/>
        <dbReference type="Rhea" id="RHEA-COMP:10747"/>
        <dbReference type="Rhea" id="RHEA-COMP:10748"/>
        <dbReference type="ChEBI" id="CHEBI:83833"/>
        <dbReference type="ChEBI" id="CHEBI:83834"/>
        <dbReference type="EC" id="5.2.1.8"/>
    </reaction>
</comment>
<evidence type="ECO:0000313" key="7">
    <source>
        <dbReference type="Proteomes" id="UP000034235"/>
    </source>
</evidence>
<evidence type="ECO:0000259" key="5">
    <source>
        <dbReference type="PROSITE" id="PS50072"/>
    </source>
</evidence>
<keyword evidence="4" id="KW-1133">Transmembrane helix</keyword>
<dbReference type="Pfam" id="PF00160">
    <property type="entry name" value="Pro_isomerase"/>
    <property type="match status" value="1"/>
</dbReference>
<feature type="transmembrane region" description="Helical" evidence="4">
    <location>
        <begin position="6"/>
        <end position="23"/>
    </location>
</feature>